<evidence type="ECO:0008006" key="11">
    <source>
        <dbReference type="Google" id="ProtNLM"/>
    </source>
</evidence>
<gene>
    <name evidence="9" type="ordered locus">RB3934</name>
</gene>
<evidence type="ECO:0000256" key="4">
    <source>
        <dbReference type="ARBA" id="ARBA00022692"/>
    </source>
</evidence>
<dbReference type="EnsemblBacteria" id="CAD73495">
    <property type="protein sequence ID" value="CAD73495"/>
    <property type="gene ID" value="RB3934"/>
</dbReference>
<dbReference type="HOGENOM" id="CLU_1633851_0_0_0"/>
<comment type="similarity">
    <text evidence="2 7">Belongs to the ExbD/TolR family.</text>
</comment>
<keyword evidence="5 8" id="KW-1133">Transmembrane helix</keyword>
<dbReference type="STRING" id="243090.RB3934"/>
<evidence type="ECO:0000256" key="1">
    <source>
        <dbReference type="ARBA" id="ARBA00004162"/>
    </source>
</evidence>
<sequence length="181" mass="20030">MPRFQAGKLCSARQRGSLMKIRNRETSQGTELNMTSMIDIVFLLLIFFVMTFKIVEMEGDFSIKMPLAGDGSGALDTTELPLKLRLRSDAAGSLAGIELNDIQMGNDATSFDKLRANVIGLIGTSTPMEVEAGEGPEIEIDTDYNLRYEYVIRAITAVSGYKDGDQVVKLIEKIKFAKPRR</sequence>
<organism evidence="9 10">
    <name type="scientific">Rhodopirellula baltica (strain DSM 10527 / NCIMB 13988 / SH1)</name>
    <dbReference type="NCBI Taxonomy" id="243090"/>
    <lineage>
        <taxon>Bacteria</taxon>
        <taxon>Pseudomonadati</taxon>
        <taxon>Planctomycetota</taxon>
        <taxon>Planctomycetia</taxon>
        <taxon>Pirellulales</taxon>
        <taxon>Pirellulaceae</taxon>
        <taxon>Rhodopirellula</taxon>
    </lineage>
</organism>
<dbReference type="OrthoDB" id="9789920at2"/>
<dbReference type="Proteomes" id="UP000001025">
    <property type="component" value="Chromosome"/>
</dbReference>
<dbReference type="KEGG" id="rba:RB3934"/>
<dbReference type="eggNOG" id="COG0848">
    <property type="taxonomic scope" value="Bacteria"/>
</dbReference>
<evidence type="ECO:0000313" key="9">
    <source>
        <dbReference type="EMBL" id="CAD73495.1"/>
    </source>
</evidence>
<keyword evidence="10" id="KW-1185">Reference proteome</keyword>
<dbReference type="GO" id="GO:0005886">
    <property type="term" value="C:plasma membrane"/>
    <property type="evidence" value="ECO:0000318"/>
    <property type="project" value="GO_Central"/>
</dbReference>
<evidence type="ECO:0000313" key="10">
    <source>
        <dbReference type="Proteomes" id="UP000001025"/>
    </source>
</evidence>
<evidence type="ECO:0000256" key="7">
    <source>
        <dbReference type="RuleBase" id="RU003879"/>
    </source>
</evidence>
<dbReference type="PANTHER" id="PTHR30558">
    <property type="entry name" value="EXBD MEMBRANE COMPONENT OF PMF-DRIVEN MACROMOLECULE IMPORT SYSTEM"/>
    <property type="match status" value="1"/>
</dbReference>
<protein>
    <recommendedName>
        <fullName evidence="11">Biopolymer transporter ExbD</fullName>
    </recommendedName>
</protein>
<evidence type="ECO:0000256" key="8">
    <source>
        <dbReference type="SAM" id="Phobius"/>
    </source>
</evidence>
<keyword evidence="4 7" id="KW-0812">Transmembrane</keyword>
<keyword evidence="7" id="KW-0813">Transport</keyword>
<evidence type="ECO:0000256" key="3">
    <source>
        <dbReference type="ARBA" id="ARBA00022475"/>
    </source>
</evidence>
<dbReference type="GO" id="GO:0022857">
    <property type="term" value="F:transmembrane transporter activity"/>
    <property type="evidence" value="ECO:0007669"/>
    <property type="project" value="InterPro"/>
</dbReference>
<evidence type="ECO:0000256" key="6">
    <source>
        <dbReference type="ARBA" id="ARBA00023136"/>
    </source>
</evidence>
<dbReference type="InParanoid" id="Q7UTE1"/>
<comment type="subcellular location">
    <subcellularLocation>
        <location evidence="1">Cell membrane</location>
        <topology evidence="1">Single-pass membrane protein</topology>
    </subcellularLocation>
    <subcellularLocation>
        <location evidence="7">Cell membrane</location>
        <topology evidence="7">Single-pass type II membrane protein</topology>
    </subcellularLocation>
</comment>
<evidence type="ECO:0000256" key="5">
    <source>
        <dbReference type="ARBA" id="ARBA00022989"/>
    </source>
</evidence>
<dbReference type="EMBL" id="BX294139">
    <property type="protein sequence ID" value="CAD73495.1"/>
    <property type="molecule type" value="Genomic_DNA"/>
</dbReference>
<keyword evidence="3" id="KW-1003">Cell membrane</keyword>
<keyword evidence="7" id="KW-0653">Protein transport</keyword>
<feature type="transmembrane region" description="Helical" evidence="8">
    <location>
        <begin position="34"/>
        <end position="55"/>
    </location>
</feature>
<reference evidence="9 10" key="1">
    <citation type="journal article" date="2003" name="Proc. Natl. Acad. Sci. U.S.A.">
        <title>Complete genome sequence of the marine planctomycete Pirellula sp. strain 1.</title>
        <authorList>
            <person name="Gloeckner F.O."/>
            <person name="Kube M."/>
            <person name="Bauer M."/>
            <person name="Teeling H."/>
            <person name="Lombardot T."/>
            <person name="Ludwig W."/>
            <person name="Gade D."/>
            <person name="Beck A."/>
            <person name="Borzym K."/>
            <person name="Heitmann K."/>
            <person name="Rabus R."/>
            <person name="Schlesner H."/>
            <person name="Amann R."/>
            <person name="Reinhardt R."/>
        </authorList>
    </citation>
    <scope>NUCLEOTIDE SEQUENCE [LARGE SCALE GENOMIC DNA]</scope>
    <source>
        <strain evidence="10">DSM 10527 / NCIMB 13988 / SH1</strain>
    </source>
</reference>
<dbReference type="PATRIC" id="fig|243090.15.peg.1835"/>
<dbReference type="PANTHER" id="PTHR30558:SF3">
    <property type="entry name" value="BIOPOLYMER TRANSPORT PROTEIN EXBD-RELATED"/>
    <property type="match status" value="1"/>
</dbReference>
<dbReference type="Pfam" id="PF02472">
    <property type="entry name" value="ExbD"/>
    <property type="match status" value="1"/>
</dbReference>
<name>Q7UTE1_RHOBA</name>
<accession>Q7UTE1</accession>
<keyword evidence="6 8" id="KW-0472">Membrane</keyword>
<dbReference type="InterPro" id="IPR003400">
    <property type="entry name" value="ExbD"/>
</dbReference>
<dbReference type="GO" id="GO:0015031">
    <property type="term" value="P:protein transport"/>
    <property type="evidence" value="ECO:0007669"/>
    <property type="project" value="UniProtKB-KW"/>
</dbReference>
<dbReference type="AlphaFoldDB" id="Q7UTE1"/>
<proteinExistence type="inferred from homology"/>
<evidence type="ECO:0000256" key="2">
    <source>
        <dbReference type="ARBA" id="ARBA00005811"/>
    </source>
</evidence>